<keyword evidence="1" id="KW-1133">Transmembrane helix</keyword>
<sequence>MTSAAATVLLARTHGQAFRHRVEELLAKNRLMVATICGFLLLYGVAAYILVSRGLGFIHRTPLFGPLLTERLVYLLFFFFFVMLVISNATITGMGLFRRKDMEWQVALPVPERSLVLWKTLEGMTLASWGLIVLSAPILLALGQLFHSGPMFYLLGLPSLICLVTISANVSTWALLLLVRFARRWWWRVVIGAGLVLLGVTFQRFWVEVPESVRGGDIMTSLHDVLRHTEMCMHPLLPSSWVAESLFAASRGLHSQAVFYVVALLANALFTLVVTARLGHSMFYPAWHRVMTAAPSAQGRKGELAWFKQPQARAKARSEMWGKLLGLDRASFALLAKDARTFLREPTQWGQCVLIFGLLLMYSSNLKRLGYDLQNPFWTLVISHLNLLVCCLALSTLTTRFVFPQFSMEGQRLWILGLSPVPLEKFMALKLRVIAGVLSLLTTLLVVMSGISLELPFRRALFFSGSVIMQSYGLTALSLSLGAMLPNFREPNPARIISGFGGTLCLIGSFLYILGSAAVLALPDVIAWKATVQKTPFTQQQVMTGEIVALLFVFFLTILFGGIPWWVAKKKTKNLDYLREL</sequence>
<evidence type="ECO:0000313" key="2">
    <source>
        <dbReference type="EMBL" id="GEP45568.1"/>
    </source>
</evidence>
<protein>
    <submittedName>
        <fullName evidence="2">Uncharacterized protein</fullName>
    </submittedName>
</protein>
<evidence type="ECO:0000313" key="3">
    <source>
        <dbReference type="Proteomes" id="UP000321577"/>
    </source>
</evidence>
<dbReference type="EMBL" id="BKAG01000053">
    <property type="protein sequence ID" value="GEP45568.1"/>
    <property type="molecule type" value="Genomic_DNA"/>
</dbReference>
<keyword evidence="1" id="KW-0472">Membrane</keyword>
<dbReference type="Pfam" id="PF16949">
    <property type="entry name" value="ABC_tran_2"/>
    <property type="match status" value="1"/>
</dbReference>
<feature type="transmembrane region" description="Helical" evidence="1">
    <location>
        <begin position="72"/>
        <end position="97"/>
    </location>
</feature>
<feature type="transmembrane region" description="Helical" evidence="1">
    <location>
        <begin position="460"/>
        <end position="484"/>
    </location>
</feature>
<dbReference type="AlphaFoldDB" id="A0A512MFR8"/>
<dbReference type="InterPro" id="IPR031599">
    <property type="entry name" value="ABC_tran_2"/>
</dbReference>
<name>A0A512MFR8_9BACT</name>
<reference evidence="2 3" key="1">
    <citation type="submission" date="2019-07" db="EMBL/GenBank/DDBJ databases">
        <title>Whole genome shotgun sequence of Brevifollis gellanilyticus NBRC 108608.</title>
        <authorList>
            <person name="Hosoyama A."/>
            <person name="Uohara A."/>
            <person name="Ohji S."/>
            <person name="Ichikawa N."/>
        </authorList>
    </citation>
    <scope>NUCLEOTIDE SEQUENCE [LARGE SCALE GENOMIC DNA]</scope>
    <source>
        <strain evidence="2 3">NBRC 108608</strain>
    </source>
</reference>
<feature type="transmembrane region" description="Helical" evidence="1">
    <location>
        <begin position="152"/>
        <end position="179"/>
    </location>
</feature>
<feature type="transmembrane region" description="Helical" evidence="1">
    <location>
        <begin position="257"/>
        <end position="278"/>
    </location>
</feature>
<dbReference type="OrthoDB" id="176843at2"/>
<dbReference type="RefSeq" id="WP_146854591.1">
    <property type="nucleotide sequence ID" value="NZ_BKAG01000053.1"/>
</dbReference>
<keyword evidence="3" id="KW-1185">Reference proteome</keyword>
<evidence type="ECO:0000256" key="1">
    <source>
        <dbReference type="SAM" id="Phobius"/>
    </source>
</evidence>
<keyword evidence="1" id="KW-0812">Transmembrane</keyword>
<accession>A0A512MFR8</accession>
<feature type="transmembrane region" description="Helical" evidence="1">
    <location>
        <begin position="117"/>
        <end position="140"/>
    </location>
</feature>
<feature type="transmembrane region" description="Helical" evidence="1">
    <location>
        <begin position="547"/>
        <end position="567"/>
    </location>
</feature>
<comment type="caution">
    <text evidence="2">The sequence shown here is derived from an EMBL/GenBank/DDBJ whole genome shotgun (WGS) entry which is preliminary data.</text>
</comment>
<dbReference type="Proteomes" id="UP000321577">
    <property type="component" value="Unassembled WGS sequence"/>
</dbReference>
<feature type="transmembrane region" description="Helical" evidence="1">
    <location>
        <begin position="31"/>
        <end position="51"/>
    </location>
</feature>
<feature type="transmembrane region" description="Helical" evidence="1">
    <location>
        <begin position="496"/>
        <end position="526"/>
    </location>
</feature>
<feature type="transmembrane region" description="Helical" evidence="1">
    <location>
        <begin position="433"/>
        <end position="453"/>
    </location>
</feature>
<proteinExistence type="predicted"/>
<gene>
    <name evidence="2" type="ORF">BGE01nite_48590</name>
</gene>
<organism evidence="2 3">
    <name type="scientific">Brevifollis gellanilyticus</name>
    <dbReference type="NCBI Taxonomy" id="748831"/>
    <lineage>
        <taxon>Bacteria</taxon>
        <taxon>Pseudomonadati</taxon>
        <taxon>Verrucomicrobiota</taxon>
        <taxon>Verrucomicrobiia</taxon>
        <taxon>Verrucomicrobiales</taxon>
        <taxon>Verrucomicrobiaceae</taxon>
    </lineage>
</organism>
<feature type="transmembrane region" description="Helical" evidence="1">
    <location>
        <begin position="377"/>
        <end position="403"/>
    </location>
</feature>
<feature type="transmembrane region" description="Helical" evidence="1">
    <location>
        <begin position="348"/>
        <end position="365"/>
    </location>
</feature>
<feature type="transmembrane region" description="Helical" evidence="1">
    <location>
        <begin position="185"/>
        <end position="207"/>
    </location>
</feature>